<dbReference type="RefSeq" id="WP_166930933.1">
    <property type="nucleotide sequence ID" value="NZ_BAAADD010000001.1"/>
</dbReference>
<comment type="caution">
    <text evidence="2">The sequence shown here is derived from an EMBL/GenBank/DDBJ whole genome shotgun (WGS) entry which is preliminary data.</text>
</comment>
<dbReference type="Pfam" id="PF08241">
    <property type="entry name" value="Methyltransf_11"/>
    <property type="match status" value="1"/>
</dbReference>
<gene>
    <name evidence="2" type="ORF">GCM10008942_03840</name>
</gene>
<keyword evidence="3" id="KW-1185">Reference proteome</keyword>
<dbReference type="GO" id="GO:0032259">
    <property type="term" value="P:methylation"/>
    <property type="evidence" value="ECO:0007669"/>
    <property type="project" value="UniProtKB-KW"/>
</dbReference>
<dbReference type="Gene3D" id="3.40.50.150">
    <property type="entry name" value="Vaccinia Virus protein VP39"/>
    <property type="match status" value="1"/>
</dbReference>
<reference evidence="2 3" key="1">
    <citation type="journal article" date="2019" name="Int. J. Syst. Evol. Microbiol.">
        <title>The Global Catalogue of Microorganisms (GCM) 10K type strain sequencing project: providing services to taxonomists for standard genome sequencing and annotation.</title>
        <authorList>
            <consortium name="The Broad Institute Genomics Platform"/>
            <consortium name="The Broad Institute Genome Sequencing Center for Infectious Disease"/>
            <person name="Wu L."/>
            <person name="Ma J."/>
        </authorList>
    </citation>
    <scope>NUCLEOTIDE SEQUENCE [LARGE SCALE GENOMIC DNA]</scope>
    <source>
        <strain evidence="2 3">JCM 15089</strain>
    </source>
</reference>
<proteinExistence type="predicted"/>
<protein>
    <submittedName>
        <fullName evidence="2">Methyltransferase domain-containing protein</fullName>
    </submittedName>
</protein>
<keyword evidence="2" id="KW-0489">Methyltransferase</keyword>
<evidence type="ECO:0000313" key="2">
    <source>
        <dbReference type="EMBL" id="GAA0558593.1"/>
    </source>
</evidence>
<dbReference type="Proteomes" id="UP001499951">
    <property type="component" value="Unassembled WGS sequence"/>
</dbReference>
<accession>A0ABN1E402</accession>
<keyword evidence="2" id="KW-0808">Transferase</keyword>
<dbReference type="PANTHER" id="PTHR43591">
    <property type="entry name" value="METHYLTRANSFERASE"/>
    <property type="match status" value="1"/>
</dbReference>
<dbReference type="CDD" id="cd02440">
    <property type="entry name" value="AdoMet_MTases"/>
    <property type="match status" value="1"/>
</dbReference>
<dbReference type="EMBL" id="BAAADD010000001">
    <property type="protein sequence ID" value="GAA0558593.1"/>
    <property type="molecule type" value="Genomic_DNA"/>
</dbReference>
<feature type="domain" description="Methyltransferase type 11" evidence="1">
    <location>
        <begin position="50"/>
        <end position="141"/>
    </location>
</feature>
<sequence length="273" mass="30153">MSDNSKQHEYWNGEVATNWLSRLDHFERGLMGINEALMKFADLKPGMDVLDIGCGAGTTTEEIAARVYPGRVLGLDISKPLIEAARARSSGAASYIEADASDFPFTPEFDLVFSRLGVMFFANPVASFANIRRALKPGGVMKFLCWCPQNEISYLSEPYRHVRDLLPPLDPTPDNEPGPFGLADSARTLRLLEDAGWHGVRIRRTTPPSLIGATPEEAAEQVMNMGPLARLLRGTDDTTKAKVHARITPLMDKWRTKNGIEPPACCWLVEARA</sequence>
<dbReference type="InterPro" id="IPR029063">
    <property type="entry name" value="SAM-dependent_MTases_sf"/>
</dbReference>
<dbReference type="SUPFAM" id="SSF53335">
    <property type="entry name" value="S-adenosyl-L-methionine-dependent methyltransferases"/>
    <property type="match status" value="1"/>
</dbReference>
<dbReference type="InterPro" id="IPR013216">
    <property type="entry name" value="Methyltransf_11"/>
</dbReference>
<evidence type="ECO:0000313" key="3">
    <source>
        <dbReference type="Proteomes" id="UP001499951"/>
    </source>
</evidence>
<evidence type="ECO:0000259" key="1">
    <source>
        <dbReference type="Pfam" id="PF08241"/>
    </source>
</evidence>
<organism evidence="2 3">
    <name type="scientific">Rhizomicrobium electricum</name>
    <dbReference type="NCBI Taxonomy" id="480070"/>
    <lineage>
        <taxon>Bacteria</taxon>
        <taxon>Pseudomonadati</taxon>
        <taxon>Pseudomonadota</taxon>
        <taxon>Alphaproteobacteria</taxon>
        <taxon>Micropepsales</taxon>
        <taxon>Micropepsaceae</taxon>
        <taxon>Rhizomicrobium</taxon>
    </lineage>
</organism>
<dbReference type="GO" id="GO:0008168">
    <property type="term" value="F:methyltransferase activity"/>
    <property type="evidence" value="ECO:0007669"/>
    <property type="project" value="UniProtKB-KW"/>
</dbReference>
<name>A0ABN1E402_9PROT</name>